<evidence type="ECO:0000313" key="2">
    <source>
        <dbReference type="EMBL" id="GAA3697752.1"/>
    </source>
</evidence>
<protein>
    <submittedName>
        <fullName evidence="2">Type IV toxin-antitoxin system AbiEi family antitoxin domain-containing protein</fullName>
    </submittedName>
</protein>
<dbReference type="Proteomes" id="UP001501468">
    <property type="component" value="Unassembled WGS sequence"/>
</dbReference>
<gene>
    <name evidence="2" type="ORF">GCM10022399_12650</name>
</gene>
<name>A0ABP7CWY4_9MICO</name>
<dbReference type="RefSeq" id="WP_344943203.1">
    <property type="nucleotide sequence ID" value="NZ_BAABDC010000002.1"/>
</dbReference>
<feature type="domain" description="AbiEi antitoxin N-terminal" evidence="1">
    <location>
        <begin position="4"/>
        <end position="48"/>
    </location>
</feature>
<keyword evidence="3" id="KW-1185">Reference proteome</keyword>
<reference evidence="3" key="1">
    <citation type="journal article" date="2019" name="Int. J. Syst. Evol. Microbiol.">
        <title>The Global Catalogue of Microorganisms (GCM) 10K type strain sequencing project: providing services to taxonomists for standard genome sequencing and annotation.</title>
        <authorList>
            <consortium name="The Broad Institute Genomics Platform"/>
            <consortium name="The Broad Institute Genome Sequencing Center for Infectious Disease"/>
            <person name="Wu L."/>
            <person name="Ma J."/>
        </authorList>
    </citation>
    <scope>NUCLEOTIDE SEQUENCE [LARGE SCALE GENOMIC DNA]</scope>
    <source>
        <strain evidence="3">JCM 17125</strain>
    </source>
</reference>
<evidence type="ECO:0000259" key="1">
    <source>
        <dbReference type="Pfam" id="PF13338"/>
    </source>
</evidence>
<organism evidence="2 3">
    <name type="scientific">Terrabacter ginsenosidimutans</name>
    <dbReference type="NCBI Taxonomy" id="490575"/>
    <lineage>
        <taxon>Bacteria</taxon>
        <taxon>Bacillati</taxon>
        <taxon>Actinomycetota</taxon>
        <taxon>Actinomycetes</taxon>
        <taxon>Micrococcales</taxon>
        <taxon>Intrasporangiaceae</taxon>
        <taxon>Terrabacter</taxon>
    </lineage>
</organism>
<sequence length="312" mass="34461">MDARIRALADAQDGAFSAAEAAARGIDATALRSASRAGQIVRVRRAAYVDRAAMLAGDPDERFRLVAMAVIRTRPGDALSHHAALALHGLPLWGHDRARIDVLGDARQVVHRAGVSVRPRDGAHVEQVRGLPVVSVARAVVSTALTMGPTCAVVAGDAALHHGRVRLDDLLHEVARVSPHEGRQRALDAVLRMDAKAESVGESRTRLILQDFGLPHESQHVIRDEFGFVARVDFLVDGVVLEFDGKLKYQRCRDREDGPEVEPGEVVWLEKRREDRVRRLGHPFERVVWEELARPLVLARRLREASRNVRSA</sequence>
<evidence type="ECO:0000313" key="3">
    <source>
        <dbReference type="Proteomes" id="UP001501468"/>
    </source>
</evidence>
<dbReference type="Pfam" id="PF13338">
    <property type="entry name" value="AbiEi_4"/>
    <property type="match status" value="1"/>
</dbReference>
<accession>A0ABP7CWY4</accession>
<comment type="caution">
    <text evidence="2">The sequence shown here is derived from an EMBL/GenBank/DDBJ whole genome shotgun (WGS) entry which is preliminary data.</text>
</comment>
<dbReference type="EMBL" id="BAABDC010000002">
    <property type="protein sequence ID" value="GAA3697752.1"/>
    <property type="molecule type" value="Genomic_DNA"/>
</dbReference>
<proteinExistence type="predicted"/>
<dbReference type="InterPro" id="IPR025159">
    <property type="entry name" value="AbiEi_N"/>
</dbReference>